<dbReference type="VEuPathDB" id="FungiDB:AeMF1_018060"/>
<sequence>MPKSTTAAATSNDQHSRQASVMAMRRYYAKNRDKELQRFKAYYQKNKEKIRAYKKRVREQNKQRTGLASDVATPTTAMSIDFLCSKQQIVPPTTTVSSEKYTKLAVAFLLN</sequence>
<dbReference type="Proteomes" id="UP000481153">
    <property type="component" value="Unassembled WGS sequence"/>
</dbReference>
<dbReference type="EMBL" id="VJMJ01000203">
    <property type="protein sequence ID" value="KAF0727011.1"/>
    <property type="molecule type" value="Genomic_DNA"/>
</dbReference>
<accession>A0A6G0WII8</accession>
<evidence type="ECO:0000313" key="2">
    <source>
        <dbReference type="Proteomes" id="UP000481153"/>
    </source>
</evidence>
<gene>
    <name evidence="1" type="ORF">Ae201684_014876</name>
</gene>
<keyword evidence="2" id="KW-1185">Reference proteome</keyword>
<comment type="caution">
    <text evidence="1">The sequence shown here is derived from an EMBL/GenBank/DDBJ whole genome shotgun (WGS) entry which is preliminary data.</text>
</comment>
<protein>
    <submittedName>
        <fullName evidence="1">Uncharacterized protein</fullName>
    </submittedName>
</protein>
<proteinExistence type="predicted"/>
<reference evidence="1 2" key="1">
    <citation type="submission" date="2019-07" db="EMBL/GenBank/DDBJ databases">
        <title>Genomics analysis of Aphanomyces spp. identifies a new class of oomycete effector associated with host adaptation.</title>
        <authorList>
            <person name="Gaulin E."/>
        </authorList>
    </citation>
    <scope>NUCLEOTIDE SEQUENCE [LARGE SCALE GENOMIC DNA]</scope>
    <source>
        <strain evidence="1 2">ATCC 201684</strain>
    </source>
</reference>
<name>A0A6G0WII8_9STRA</name>
<organism evidence="1 2">
    <name type="scientific">Aphanomyces euteiches</name>
    <dbReference type="NCBI Taxonomy" id="100861"/>
    <lineage>
        <taxon>Eukaryota</taxon>
        <taxon>Sar</taxon>
        <taxon>Stramenopiles</taxon>
        <taxon>Oomycota</taxon>
        <taxon>Saprolegniomycetes</taxon>
        <taxon>Saprolegniales</taxon>
        <taxon>Verrucalvaceae</taxon>
        <taxon>Aphanomyces</taxon>
    </lineage>
</organism>
<dbReference type="AlphaFoldDB" id="A0A6G0WII8"/>
<evidence type="ECO:0000313" key="1">
    <source>
        <dbReference type="EMBL" id="KAF0727011.1"/>
    </source>
</evidence>